<gene>
    <name evidence="1" type="ORF">HDA32_006001</name>
</gene>
<dbReference type="RefSeq" id="WP_179646287.1">
    <property type="nucleotide sequence ID" value="NZ_BAAAYY010000005.1"/>
</dbReference>
<comment type="caution">
    <text evidence="1">The sequence shown here is derived from an EMBL/GenBank/DDBJ whole genome shotgun (WGS) entry which is preliminary data.</text>
</comment>
<evidence type="ECO:0000313" key="1">
    <source>
        <dbReference type="EMBL" id="NYE50881.1"/>
    </source>
</evidence>
<dbReference type="EMBL" id="JACCCC010000001">
    <property type="protein sequence ID" value="NYE50881.1"/>
    <property type="molecule type" value="Genomic_DNA"/>
</dbReference>
<evidence type="ECO:0000313" key="2">
    <source>
        <dbReference type="Proteomes" id="UP000589036"/>
    </source>
</evidence>
<proteinExistence type="predicted"/>
<sequence length="179" mass="19114">MLFPPRAVRGVRVHYARPSCQGGTADVSVDFEPLPDGAPGFEFVDAVDWSRSADDAVPPEELRDCADAVGEGVLLTLSGVPWTEMVLSAPGTVRGHRFRFPPGDADAPGTFAHALARGVPLLGEADRPLIATRVVLRRARHSIIDSFPGVFRRAGHQAARKAISRTDGLPFTLAPGDRA</sequence>
<name>A0A852U3W1_9ACTN</name>
<dbReference type="AlphaFoldDB" id="A0A852U3W1"/>
<reference evidence="1 2" key="1">
    <citation type="submission" date="2020-07" db="EMBL/GenBank/DDBJ databases">
        <title>Sequencing the genomes of 1000 actinobacteria strains.</title>
        <authorList>
            <person name="Klenk H.-P."/>
        </authorList>
    </citation>
    <scope>NUCLEOTIDE SEQUENCE [LARGE SCALE GENOMIC DNA]</scope>
    <source>
        <strain evidence="1 2">CXB654</strain>
    </source>
</reference>
<keyword evidence="2" id="KW-1185">Reference proteome</keyword>
<organism evidence="1 2">
    <name type="scientific">Spinactinospora alkalitolerans</name>
    <dbReference type="NCBI Taxonomy" id="687207"/>
    <lineage>
        <taxon>Bacteria</taxon>
        <taxon>Bacillati</taxon>
        <taxon>Actinomycetota</taxon>
        <taxon>Actinomycetes</taxon>
        <taxon>Streptosporangiales</taxon>
        <taxon>Nocardiopsidaceae</taxon>
        <taxon>Spinactinospora</taxon>
    </lineage>
</organism>
<protein>
    <submittedName>
        <fullName evidence="1">Uncharacterized protein</fullName>
    </submittedName>
</protein>
<accession>A0A852U3W1</accession>
<dbReference type="Proteomes" id="UP000589036">
    <property type="component" value="Unassembled WGS sequence"/>
</dbReference>